<dbReference type="InterPro" id="IPR001509">
    <property type="entry name" value="Epimerase_deHydtase"/>
</dbReference>
<feature type="domain" description="NAD-dependent epimerase/dehydratase" evidence="3">
    <location>
        <begin position="7"/>
        <end position="280"/>
    </location>
</feature>
<protein>
    <submittedName>
        <fullName evidence="4">NAD-dependent epimerase/dehydratase family protein</fullName>
    </submittedName>
</protein>
<evidence type="ECO:0000313" key="5">
    <source>
        <dbReference type="Proteomes" id="UP001553161"/>
    </source>
</evidence>
<proteinExistence type="inferred from homology"/>
<evidence type="ECO:0000313" key="4">
    <source>
        <dbReference type="EMBL" id="MEV8468116.1"/>
    </source>
</evidence>
<organism evidence="4 5">
    <name type="scientific">Meridianimarinicoccus marinus</name>
    <dbReference type="NCBI Taxonomy" id="3231483"/>
    <lineage>
        <taxon>Bacteria</taxon>
        <taxon>Pseudomonadati</taxon>
        <taxon>Pseudomonadota</taxon>
        <taxon>Alphaproteobacteria</taxon>
        <taxon>Rhodobacterales</taxon>
        <taxon>Paracoccaceae</taxon>
        <taxon>Meridianimarinicoccus</taxon>
    </lineage>
</organism>
<comment type="caution">
    <text evidence="4">The sequence shown here is derived from an EMBL/GenBank/DDBJ whole genome shotgun (WGS) entry which is preliminary data.</text>
</comment>
<dbReference type="InterPro" id="IPR036291">
    <property type="entry name" value="NAD(P)-bd_dom_sf"/>
</dbReference>
<dbReference type="PANTHER" id="PTHR43000">
    <property type="entry name" value="DTDP-D-GLUCOSE 4,6-DEHYDRATASE-RELATED"/>
    <property type="match status" value="1"/>
</dbReference>
<dbReference type="Pfam" id="PF01370">
    <property type="entry name" value="Epimerase"/>
    <property type="match status" value="1"/>
</dbReference>
<evidence type="ECO:0000256" key="2">
    <source>
        <dbReference type="ARBA" id="ARBA00007637"/>
    </source>
</evidence>
<keyword evidence="5" id="KW-1185">Reference proteome</keyword>
<evidence type="ECO:0000259" key="3">
    <source>
        <dbReference type="Pfam" id="PF01370"/>
    </source>
</evidence>
<gene>
    <name evidence="4" type="ORF">AB0T83_15165</name>
</gene>
<dbReference type="SUPFAM" id="SSF51735">
    <property type="entry name" value="NAD(P)-binding Rossmann-fold domains"/>
    <property type="match status" value="1"/>
</dbReference>
<dbReference type="Proteomes" id="UP001553161">
    <property type="component" value="Unassembled WGS sequence"/>
</dbReference>
<evidence type="ECO:0000256" key="1">
    <source>
        <dbReference type="ARBA" id="ARBA00005125"/>
    </source>
</evidence>
<comment type="pathway">
    <text evidence="1">Bacterial outer membrane biogenesis; LPS O-antigen biosynthesis.</text>
</comment>
<dbReference type="EMBL" id="JBFBVU010000022">
    <property type="protein sequence ID" value="MEV8468116.1"/>
    <property type="molecule type" value="Genomic_DNA"/>
</dbReference>
<dbReference type="Gene3D" id="3.40.50.720">
    <property type="entry name" value="NAD(P)-binding Rossmann-like Domain"/>
    <property type="match status" value="1"/>
</dbReference>
<name>A0ABV3L9A3_9RHOB</name>
<accession>A0ABV3L9A3</accession>
<dbReference type="RefSeq" id="WP_366194070.1">
    <property type="nucleotide sequence ID" value="NZ_JBFBVU010000022.1"/>
</dbReference>
<reference evidence="4 5" key="1">
    <citation type="submission" date="2024-07" db="EMBL/GenBank/DDBJ databases">
        <authorList>
            <person name="Kang M."/>
        </authorList>
    </citation>
    <scope>NUCLEOTIDE SEQUENCE [LARGE SCALE GENOMIC DNA]</scope>
    <source>
        <strain evidence="4 5">DFM31</strain>
    </source>
</reference>
<comment type="similarity">
    <text evidence="2">Belongs to the NAD(P)-dependent epimerase/dehydratase family.</text>
</comment>
<sequence>MGPGDTALVTGAHGLVGSAVVRRLARAGLQVTGIDNDARAQFFGTAASTRAEGEALCRDLPGYTALDIDLRDRQALSRLFQDRGRNFALVVHTAAQPSHDWSALDPVQDFAINAVATLDLLEQVRRHAPAAHFVLLSSNKVYGDRPNRLPLEQRGQRLVLPEDHPYAATGIDESMSIDQSRHSVFGVSKTAADLLTQEYALRFGLDATVFRAGCLTGVAHRGTALHGFLNHLVRTVLAGDTYTVCGYGGCQVRDNLLAGDVADAIWLAAARPGLGVYNLGGGPSASVSVLEALEMASELSGRPARLEIDPAARYGDHKWWISDTGRFRAAFPQWAPSRDARALIAELVDGLGPR</sequence>